<name>A0A3P6FT28_BRAOL</name>
<evidence type="ECO:0000313" key="2">
    <source>
        <dbReference type="EMBL" id="VDD48715.1"/>
    </source>
</evidence>
<feature type="compositionally biased region" description="Basic and acidic residues" evidence="1">
    <location>
        <begin position="156"/>
        <end position="179"/>
    </location>
</feature>
<reference evidence="2" key="1">
    <citation type="submission" date="2018-11" db="EMBL/GenBank/DDBJ databases">
        <authorList>
            <consortium name="Genoscope - CEA"/>
            <person name="William W."/>
        </authorList>
    </citation>
    <scope>NUCLEOTIDE SEQUENCE</scope>
</reference>
<dbReference type="PANTHER" id="PTHR14379">
    <property type="entry name" value="LIMKAIN B LKAP"/>
    <property type="match status" value="1"/>
</dbReference>
<dbReference type="PANTHER" id="PTHR14379:SF31">
    <property type="entry name" value="NYN DOMAIN-CONTAINING PROTEIN"/>
    <property type="match status" value="1"/>
</dbReference>
<dbReference type="GO" id="GO:0010468">
    <property type="term" value="P:regulation of gene expression"/>
    <property type="evidence" value="ECO:0007669"/>
    <property type="project" value="InterPro"/>
</dbReference>
<gene>
    <name evidence="2" type="ORF">BOLC1T01104H</name>
</gene>
<proteinExistence type="predicted"/>
<dbReference type="EMBL" id="LR031878">
    <property type="protein sequence ID" value="VDD48715.1"/>
    <property type="molecule type" value="Genomic_DNA"/>
</dbReference>
<accession>A0A3P6FT28</accession>
<dbReference type="GO" id="GO:0005777">
    <property type="term" value="C:peroxisome"/>
    <property type="evidence" value="ECO:0007669"/>
    <property type="project" value="InterPro"/>
</dbReference>
<feature type="region of interest" description="Disordered" evidence="1">
    <location>
        <begin position="147"/>
        <end position="191"/>
    </location>
</feature>
<evidence type="ECO:0000256" key="1">
    <source>
        <dbReference type="SAM" id="MobiDB-lite"/>
    </source>
</evidence>
<protein>
    <submittedName>
        <fullName evidence="2">Uncharacterized protein</fullName>
    </submittedName>
</protein>
<organism evidence="2">
    <name type="scientific">Brassica oleracea</name>
    <name type="common">Wild cabbage</name>
    <dbReference type="NCBI Taxonomy" id="3712"/>
    <lineage>
        <taxon>Eukaryota</taxon>
        <taxon>Viridiplantae</taxon>
        <taxon>Streptophyta</taxon>
        <taxon>Embryophyta</taxon>
        <taxon>Tracheophyta</taxon>
        <taxon>Spermatophyta</taxon>
        <taxon>Magnoliopsida</taxon>
        <taxon>eudicotyledons</taxon>
        <taxon>Gunneridae</taxon>
        <taxon>Pentapetalae</taxon>
        <taxon>rosids</taxon>
        <taxon>malvids</taxon>
        <taxon>Brassicales</taxon>
        <taxon>Brassicaceae</taxon>
        <taxon>Brassiceae</taxon>
        <taxon>Brassica</taxon>
    </lineage>
</organism>
<sequence>MTIQIPVGIDDLGSIRINIVDALEQFGFHGDKDINVHCELLKCDVMDELSKAGIYYLPSSTKIYLTSTAVNKVTTLDMTAFLVRSALVQDPMNIAVIAKPKPELVRVLKCLKSWGHTPLLIHLPDAEERSFSVESLLAHAHLVLSASDSKEEEEDHLSKGKEDHPSQGEEEDHLSKGEEDTSNVEGGPYNYYYPSEVEEEEVVEDPYKILDFLEPIRPTVKGAMTAVFWDAQYCPFPLGSTADDIYHSIASALVERKFTNKISI</sequence>
<dbReference type="AlphaFoldDB" id="A0A3P6FT28"/>
<dbReference type="InterPro" id="IPR024768">
    <property type="entry name" value="Marf1"/>
</dbReference>